<reference evidence="4 5" key="1">
    <citation type="submission" date="2019-11" db="EMBL/GenBank/DDBJ databases">
        <title>Whole-genome sequence of Rhodoplanes serenus DSM 18633, type strain.</title>
        <authorList>
            <person name="Kyndt J.A."/>
            <person name="Meyer T.E."/>
        </authorList>
    </citation>
    <scope>NUCLEOTIDE SEQUENCE [LARGE SCALE GENOMIC DNA]</scope>
    <source>
        <strain evidence="4 5">DSM 18633</strain>
    </source>
</reference>
<dbReference type="EMBL" id="WNKV01000002">
    <property type="protein sequence ID" value="MTW15259.1"/>
    <property type="molecule type" value="Genomic_DNA"/>
</dbReference>
<proteinExistence type="predicted"/>
<dbReference type="InterPro" id="IPR010376">
    <property type="entry name" value="GBBH-like_N"/>
</dbReference>
<dbReference type="InterPro" id="IPR038492">
    <property type="entry name" value="GBBH-like_N_sf"/>
</dbReference>
<feature type="domain" description="Gamma-butyrobetaine hydroxylase-like N-terminal" evidence="3">
    <location>
        <begin position="17"/>
        <end position="100"/>
    </location>
</feature>
<evidence type="ECO:0000256" key="1">
    <source>
        <dbReference type="ARBA" id="ARBA00022723"/>
    </source>
</evidence>
<dbReference type="Gene3D" id="3.30.2020.30">
    <property type="match status" value="1"/>
</dbReference>
<accession>A0A9X5ARD2</accession>
<dbReference type="GO" id="GO:0046872">
    <property type="term" value="F:metal ion binding"/>
    <property type="evidence" value="ECO:0007669"/>
    <property type="project" value="UniProtKB-KW"/>
</dbReference>
<keyword evidence="2" id="KW-0408">Iron</keyword>
<dbReference type="AlphaFoldDB" id="A0A9X5ARD2"/>
<evidence type="ECO:0000313" key="5">
    <source>
        <dbReference type="Proteomes" id="UP000438991"/>
    </source>
</evidence>
<sequence length="130" mass="14316">MNTDHSKPAKPWPTELRVREGGTVLAVTFDDGARFTLPAEILRVRSPSAEVQGHSEAERKLVAGKRHVAILEVQPIGNYAVRLGFDDLHATGIYSWEWIYDCGCNLAGYQAEYEAALAAAGLSRDPPPRR</sequence>
<dbReference type="RefSeq" id="WP_155478571.1">
    <property type="nucleotide sequence ID" value="NZ_WNKV01000002.1"/>
</dbReference>
<gene>
    <name evidence="4" type="ORF">GJ689_03445</name>
</gene>
<comment type="caution">
    <text evidence="4">The sequence shown here is derived from an EMBL/GenBank/DDBJ whole genome shotgun (WGS) entry which is preliminary data.</text>
</comment>
<organism evidence="4 5">
    <name type="scientific">Rhodoplanes serenus</name>
    <dbReference type="NCBI Taxonomy" id="200615"/>
    <lineage>
        <taxon>Bacteria</taxon>
        <taxon>Pseudomonadati</taxon>
        <taxon>Pseudomonadota</taxon>
        <taxon>Alphaproteobacteria</taxon>
        <taxon>Hyphomicrobiales</taxon>
        <taxon>Nitrobacteraceae</taxon>
        <taxon>Rhodoplanes</taxon>
    </lineage>
</organism>
<dbReference type="PANTHER" id="PTHR35303:SF5">
    <property type="entry name" value="OS02G0197800 PROTEIN"/>
    <property type="match status" value="1"/>
</dbReference>
<keyword evidence="1" id="KW-0479">Metal-binding</keyword>
<protein>
    <submittedName>
        <fullName evidence="4">DUF971 domain-containing protein</fullName>
    </submittedName>
</protein>
<evidence type="ECO:0000256" key="2">
    <source>
        <dbReference type="ARBA" id="ARBA00023004"/>
    </source>
</evidence>
<dbReference type="PANTHER" id="PTHR35303">
    <property type="entry name" value="OS02G0197800 PROTEIN"/>
    <property type="match status" value="1"/>
</dbReference>
<dbReference type="Pfam" id="PF06155">
    <property type="entry name" value="GBBH-like_N"/>
    <property type="match status" value="1"/>
</dbReference>
<evidence type="ECO:0000313" key="4">
    <source>
        <dbReference type="EMBL" id="MTW15259.1"/>
    </source>
</evidence>
<name>A0A9X5ARD2_9BRAD</name>
<evidence type="ECO:0000259" key="3">
    <source>
        <dbReference type="Pfam" id="PF06155"/>
    </source>
</evidence>
<dbReference type="Proteomes" id="UP000438991">
    <property type="component" value="Unassembled WGS sequence"/>
</dbReference>